<reference evidence="3" key="1">
    <citation type="submission" date="2009-02" db="EMBL/GenBank/DDBJ databases">
        <title>Annotation of Streptomyces viridochromogenes strain DSM 40736.</title>
        <authorList>
            <consortium name="The Broad Institute Genome Sequencing Platform"/>
            <consortium name="Broad Institute Microbial Sequencing Center"/>
            <person name="Fischbach M."/>
            <person name="Godfrey P."/>
            <person name="Ward D."/>
            <person name="Young S."/>
            <person name="Zeng Q."/>
            <person name="Koehrsen M."/>
            <person name="Alvarado L."/>
            <person name="Berlin A.M."/>
            <person name="Bochicchio J."/>
            <person name="Borenstein D."/>
            <person name="Chapman S.B."/>
            <person name="Chen Z."/>
            <person name="Engels R."/>
            <person name="Freedman E."/>
            <person name="Gellesch M."/>
            <person name="Goldberg J."/>
            <person name="Griggs A."/>
            <person name="Gujja S."/>
            <person name="Heilman E.R."/>
            <person name="Heiman D.I."/>
            <person name="Hepburn T.A."/>
            <person name="Howarth C."/>
            <person name="Jen D."/>
            <person name="Larson L."/>
            <person name="Lewis B."/>
            <person name="Mehta T."/>
            <person name="Park D."/>
            <person name="Pearson M."/>
            <person name="Richards J."/>
            <person name="Roberts A."/>
            <person name="Saif S."/>
            <person name="Shea T.D."/>
            <person name="Shenoy N."/>
            <person name="Sisk P."/>
            <person name="Stolte C."/>
            <person name="Sykes S.N."/>
            <person name="Thomson T."/>
            <person name="Walk T."/>
            <person name="White J."/>
            <person name="Yandava C."/>
            <person name="Straight P."/>
            <person name="Clardy J."/>
            <person name="Hung D."/>
            <person name="Kolter R."/>
            <person name="Mekalanos J."/>
            <person name="Walker S."/>
            <person name="Walsh C.T."/>
            <person name="Wieland-Brown L.C."/>
            <person name="Haas B."/>
            <person name="Nusbaum C."/>
            <person name="Birren B."/>
        </authorList>
    </citation>
    <scope>NUCLEOTIDE SEQUENCE [LARGE SCALE GENOMIC DNA]</scope>
    <source>
        <strain evidence="3">DSM 40736 / JCM 4977 / BCRC 1201 / Tue 494</strain>
    </source>
</reference>
<evidence type="ECO:0000313" key="2">
    <source>
        <dbReference type="EMBL" id="EFL32123.1"/>
    </source>
</evidence>
<keyword evidence="1" id="KW-0812">Transmembrane</keyword>
<keyword evidence="1" id="KW-1133">Transmembrane helix</keyword>
<protein>
    <submittedName>
        <fullName evidence="2">Predicted protein</fullName>
    </submittedName>
</protein>
<organism evidence="2 3">
    <name type="scientific">Streptomyces viridochromogenes (strain DSM 40736 / JCM 4977 / BCRC 1201 / Tue 494)</name>
    <dbReference type="NCBI Taxonomy" id="591159"/>
    <lineage>
        <taxon>Bacteria</taxon>
        <taxon>Bacillati</taxon>
        <taxon>Actinomycetota</taxon>
        <taxon>Actinomycetes</taxon>
        <taxon>Kitasatosporales</taxon>
        <taxon>Streptomycetaceae</taxon>
        <taxon>Streptomyces</taxon>
    </lineage>
</organism>
<sequence length="69" mass="7249">MTVVPTRSVLSIARPRPRDWAALLVVIVIVYAPAAQIQDILTSLIALSGVLVSGSAVRALSVRQPQATA</sequence>
<dbReference type="eggNOG" id="ENOG5031XDQ">
    <property type="taxonomic scope" value="Bacteria"/>
</dbReference>
<dbReference type="HOGENOM" id="CLU_204040_0_0_11"/>
<dbReference type="RefSeq" id="WP_003990235.1">
    <property type="nucleotide sequence ID" value="NZ_GG657757.1"/>
</dbReference>
<keyword evidence="1" id="KW-0472">Membrane</keyword>
<name>D9X9C2_STRVT</name>
<dbReference type="EMBL" id="GG657757">
    <property type="protein sequence ID" value="EFL32123.1"/>
    <property type="molecule type" value="Genomic_DNA"/>
</dbReference>
<accession>D9X9C2</accession>
<evidence type="ECO:0000256" key="1">
    <source>
        <dbReference type="SAM" id="Phobius"/>
    </source>
</evidence>
<dbReference type="OrthoDB" id="4308089at2"/>
<keyword evidence="3" id="KW-1185">Reference proteome</keyword>
<gene>
    <name evidence="2" type="ORF">SSQG_02641</name>
</gene>
<proteinExistence type="predicted"/>
<feature type="transmembrane region" description="Helical" evidence="1">
    <location>
        <begin position="43"/>
        <end position="61"/>
    </location>
</feature>
<feature type="transmembrane region" description="Helical" evidence="1">
    <location>
        <begin position="20"/>
        <end position="37"/>
    </location>
</feature>
<evidence type="ECO:0000313" key="3">
    <source>
        <dbReference type="Proteomes" id="UP000004184"/>
    </source>
</evidence>
<dbReference type="AlphaFoldDB" id="D9X9C2"/>
<dbReference type="Proteomes" id="UP000004184">
    <property type="component" value="Unassembled WGS sequence"/>
</dbReference>